<dbReference type="PANTHER" id="PTHR39607:SF2">
    <property type="entry name" value="BZIP DOMAIN-CONTAINING PROTEIN"/>
    <property type="match status" value="1"/>
</dbReference>
<feature type="region of interest" description="Disordered" evidence="1">
    <location>
        <begin position="1"/>
        <end position="236"/>
    </location>
</feature>
<dbReference type="PROSITE" id="PS00036">
    <property type="entry name" value="BZIP_BASIC"/>
    <property type="match status" value="1"/>
</dbReference>
<sequence length="252" mass="28021">MSLSRRHSSEKSSSSQETVRRAIVRDLKRGDSNRQVESLAHISSTSPKTSPPHSPKISERLRVTVESESEEETPMTSSSKTHSSSSKKHSSSSSKSKSSKSDNWSDVTEPEERRRIQNRLAQRKFREKAKEQKEQSERDARNEELAGSSYTVPSSGELLDDEGDCSGLPWGSISMRHVVSRGHESQSRRDGGSGHDDYAHGDDVYGQHVGYNTNQTSPSYQSYGSHDNSSGGGGDFFDDNAFYYNTEYDATQ</sequence>
<dbReference type="Proteomes" id="UP001408356">
    <property type="component" value="Unassembled WGS sequence"/>
</dbReference>
<dbReference type="CDD" id="cd14688">
    <property type="entry name" value="bZIP_YAP"/>
    <property type="match status" value="1"/>
</dbReference>
<protein>
    <recommendedName>
        <fullName evidence="2">BZIP domain-containing protein</fullName>
    </recommendedName>
</protein>
<accession>A0ABR2UIZ7</accession>
<feature type="compositionally biased region" description="Polar residues" evidence="1">
    <location>
        <begin position="210"/>
        <end position="221"/>
    </location>
</feature>
<feature type="compositionally biased region" description="Low complexity" evidence="1">
    <location>
        <begin position="74"/>
        <end position="84"/>
    </location>
</feature>
<reference evidence="3 4" key="1">
    <citation type="journal article" date="2024" name="J. Plant Pathol.">
        <title>Sequence and assembly of the genome of Seiridium unicorne, isolate CBS 538.82, causal agent of cypress canker disease.</title>
        <authorList>
            <person name="Scali E."/>
            <person name="Rocca G.D."/>
            <person name="Danti R."/>
            <person name="Garbelotto M."/>
            <person name="Barberini S."/>
            <person name="Baroncelli R."/>
            <person name="Emiliani G."/>
        </authorList>
    </citation>
    <scope>NUCLEOTIDE SEQUENCE [LARGE SCALE GENOMIC DNA]</scope>
    <source>
        <strain evidence="3 4">BM-138-508</strain>
    </source>
</reference>
<dbReference type="EMBL" id="JARVKF010000427">
    <property type="protein sequence ID" value="KAK9414441.1"/>
    <property type="molecule type" value="Genomic_DNA"/>
</dbReference>
<evidence type="ECO:0000313" key="3">
    <source>
        <dbReference type="EMBL" id="KAK9414441.1"/>
    </source>
</evidence>
<evidence type="ECO:0000256" key="1">
    <source>
        <dbReference type="SAM" id="MobiDB-lite"/>
    </source>
</evidence>
<dbReference type="PANTHER" id="PTHR39607">
    <property type="entry name" value="XANTHOCILLIN BIOSYNTHESIS CLUSTER TRANSCRIPTION FACTOR XANC-RELATED"/>
    <property type="match status" value="1"/>
</dbReference>
<proteinExistence type="predicted"/>
<feature type="compositionally biased region" description="Basic and acidic residues" evidence="1">
    <location>
        <begin position="181"/>
        <end position="205"/>
    </location>
</feature>
<name>A0ABR2UIZ7_9PEZI</name>
<dbReference type="InterPro" id="IPR004827">
    <property type="entry name" value="bZIP"/>
</dbReference>
<dbReference type="InterPro" id="IPR052635">
    <property type="entry name" value="Sec_Metab_Biosynth_Reg"/>
</dbReference>
<feature type="compositionally biased region" description="Basic and acidic residues" evidence="1">
    <location>
        <begin position="56"/>
        <end position="65"/>
    </location>
</feature>
<feature type="compositionally biased region" description="Basic and acidic residues" evidence="1">
    <location>
        <begin position="18"/>
        <end position="34"/>
    </location>
</feature>
<feature type="compositionally biased region" description="Basic and acidic residues" evidence="1">
    <location>
        <begin position="128"/>
        <end position="144"/>
    </location>
</feature>
<evidence type="ECO:0000259" key="2">
    <source>
        <dbReference type="PROSITE" id="PS00036"/>
    </source>
</evidence>
<organism evidence="3 4">
    <name type="scientific">Seiridium unicorne</name>
    <dbReference type="NCBI Taxonomy" id="138068"/>
    <lineage>
        <taxon>Eukaryota</taxon>
        <taxon>Fungi</taxon>
        <taxon>Dikarya</taxon>
        <taxon>Ascomycota</taxon>
        <taxon>Pezizomycotina</taxon>
        <taxon>Sordariomycetes</taxon>
        <taxon>Xylariomycetidae</taxon>
        <taxon>Amphisphaeriales</taxon>
        <taxon>Sporocadaceae</taxon>
        <taxon>Seiridium</taxon>
    </lineage>
</organism>
<feature type="domain" description="BZIP" evidence="2">
    <location>
        <begin position="113"/>
        <end position="128"/>
    </location>
</feature>
<gene>
    <name evidence="3" type="ORF">SUNI508_11283</name>
</gene>
<keyword evidence="4" id="KW-1185">Reference proteome</keyword>
<evidence type="ECO:0000313" key="4">
    <source>
        <dbReference type="Proteomes" id="UP001408356"/>
    </source>
</evidence>
<comment type="caution">
    <text evidence="3">The sequence shown here is derived from an EMBL/GenBank/DDBJ whole genome shotgun (WGS) entry which is preliminary data.</text>
</comment>